<sequence length="294" mass="32097">MKSGKILMIVFVSSLFLLACTNNEPVGPGGGDGAQKAVVRVNAVPYAGNGLELEGEKDILDMQACLFQDGVITRVFNELDNAANEYRFPLENLTGKLYMIANLGEKVDLDAMLAADVTEDDFLQTTVDMGSQGQAIHFFTGAIELQNSDSYTYTVDMKRGVARFDLQVTSASQPIAVKKLELTNIEQQGYLIAPQAGLATPETSERATMAVDFEIPVSDRQQGLIYVYEQVNAGIQVLVTVDVAGKEKTLTKNISGNIERNSVYTIKVNKDTIDVDVNIHIQDWEDGTDTEIEA</sequence>
<feature type="chain" id="PRO_5038461458" description="DUF4382 domain-containing protein" evidence="1">
    <location>
        <begin position="20"/>
        <end position="294"/>
    </location>
</feature>
<dbReference type="PROSITE" id="PS51257">
    <property type="entry name" value="PROKAR_LIPOPROTEIN"/>
    <property type="match status" value="1"/>
</dbReference>
<feature type="signal peptide" evidence="1">
    <location>
        <begin position="1"/>
        <end position="19"/>
    </location>
</feature>
<reference evidence="2" key="2">
    <citation type="journal article" date="2021" name="PeerJ">
        <title>Extensive microbial diversity within the chicken gut microbiome revealed by metagenomics and culture.</title>
        <authorList>
            <person name="Gilroy R."/>
            <person name="Ravi A."/>
            <person name="Getino M."/>
            <person name="Pursley I."/>
            <person name="Horton D.L."/>
            <person name="Alikhan N.F."/>
            <person name="Baker D."/>
            <person name="Gharbi K."/>
            <person name="Hall N."/>
            <person name="Watson M."/>
            <person name="Adriaenssens E.M."/>
            <person name="Foster-Nyarko E."/>
            <person name="Jarju S."/>
            <person name="Secka A."/>
            <person name="Antonio M."/>
            <person name="Oren A."/>
            <person name="Chaudhuri R.R."/>
            <person name="La Ragione R."/>
            <person name="Hildebrand F."/>
            <person name="Pallen M.J."/>
        </authorList>
    </citation>
    <scope>NUCLEOTIDE SEQUENCE</scope>
    <source>
        <strain evidence="2">G3-3990</strain>
    </source>
</reference>
<accession>A0A9D9HSN1</accession>
<evidence type="ECO:0000313" key="3">
    <source>
        <dbReference type="Proteomes" id="UP000823641"/>
    </source>
</evidence>
<protein>
    <recommendedName>
        <fullName evidence="4">DUF4382 domain-containing protein</fullName>
    </recommendedName>
</protein>
<dbReference type="Proteomes" id="UP000823641">
    <property type="component" value="Unassembled WGS sequence"/>
</dbReference>
<evidence type="ECO:0000256" key="1">
    <source>
        <dbReference type="SAM" id="SignalP"/>
    </source>
</evidence>
<name>A0A9D9HSN1_9BACT</name>
<gene>
    <name evidence="2" type="ORF">IAA73_02815</name>
</gene>
<proteinExistence type="predicted"/>
<dbReference type="AlphaFoldDB" id="A0A9D9HSN1"/>
<dbReference type="Gene3D" id="2.60.40.2630">
    <property type="match status" value="1"/>
</dbReference>
<comment type="caution">
    <text evidence="2">The sequence shown here is derived from an EMBL/GenBank/DDBJ whole genome shotgun (WGS) entry which is preliminary data.</text>
</comment>
<evidence type="ECO:0008006" key="4">
    <source>
        <dbReference type="Google" id="ProtNLM"/>
    </source>
</evidence>
<evidence type="ECO:0000313" key="2">
    <source>
        <dbReference type="EMBL" id="MBO8459250.1"/>
    </source>
</evidence>
<organism evidence="2 3">
    <name type="scientific">Candidatus Gallipaludibacter merdavium</name>
    <dbReference type="NCBI Taxonomy" id="2840839"/>
    <lineage>
        <taxon>Bacteria</taxon>
        <taxon>Pseudomonadati</taxon>
        <taxon>Bacteroidota</taxon>
        <taxon>Bacteroidia</taxon>
        <taxon>Bacteroidales</taxon>
        <taxon>Candidatus Gallipaludibacter</taxon>
    </lineage>
</organism>
<dbReference type="EMBL" id="JADIMG010000030">
    <property type="protein sequence ID" value="MBO8459250.1"/>
    <property type="molecule type" value="Genomic_DNA"/>
</dbReference>
<keyword evidence="1" id="KW-0732">Signal</keyword>
<reference evidence="2" key="1">
    <citation type="submission" date="2020-10" db="EMBL/GenBank/DDBJ databases">
        <authorList>
            <person name="Gilroy R."/>
        </authorList>
    </citation>
    <scope>NUCLEOTIDE SEQUENCE</scope>
    <source>
        <strain evidence="2">G3-3990</strain>
    </source>
</reference>